<dbReference type="PROSITE" id="PS51257">
    <property type="entry name" value="PROKAR_LIPOPROTEIN"/>
    <property type="match status" value="1"/>
</dbReference>
<dbReference type="GO" id="GO:0005737">
    <property type="term" value="C:cytoplasm"/>
    <property type="evidence" value="ECO:0007669"/>
    <property type="project" value="UniProtKB-SubCell"/>
</dbReference>
<dbReference type="EC" id="2.7.7.77" evidence="8"/>
<keyword evidence="1 8" id="KW-0963">Cytoplasm</keyword>
<keyword evidence="7 8" id="KW-0501">Molybdenum cofactor biosynthesis</keyword>
<comment type="similarity">
    <text evidence="8">Belongs to the MobA family.</text>
</comment>
<evidence type="ECO:0000256" key="6">
    <source>
        <dbReference type="ARBA" id="ARBA00023134"/>
    </source>
</evidence>
<dbReference type="PANTHER" id="PTHR19136">
    <property type="entry name" value="MOLYBDENUM COFACTOR GUANYLYLTRANSFERASE"/>
    <property type="match status" value="1"/>
</dbReference>
<gene>
    <name evidence="8" type="primary">mobA</name>
    <name evidence="10" type="ORF">ENQ20_10805</name>
</gene>
<keyword evidence="4 8" id="KW-0547">Nucleotide-binding</keyword>
<dbReference type="Pfam" id="PF12804">
    <property type="entry name" value="NTP_transf_3"/>
    <property type="match status" value="1"/>
</dbReference>
<dbReference type="InterPro" id="IPR013482">
    <property type="entry name" value="Molybde_CF_guanTrfase"/>
</dbReference>
<evidence type="ECO:0000256" key="2">
    <source>
        <dbReference type="ARBA" id="ARBA00022679"/>
    </source>
</evidence>
<evidence type="ECO:0000256" key="1">
    <source>
        <dbReference type="ARBA" id="ARBA00022490"/>
    </source>
</evidence>
<keyword evidence="6 8" id="KW-0342">GTP-binding</keyword>
<feature type="binding site" evidence="8">
    <location>
        <position position="113"/>
    </location>
    <ligand>
        <name>GTP</name>
        <dbReference type="ChEBI" id="CHEBI:37565"/>
    </ligand>
</feature>
<keyword evidence="5 8" id="KW-0460">Magnesium</keyword>
<keyword evidence="3 8" id="KW-0479">Metal-binding</keyword>
<reference evidence="10" key="1">
    <citation type="journal article" date="2020" name="mSystems">
        <title>Genome- and Community-Level Interaction Insights into Carbon Utilization and Element Cycling Functions of Hydrothermarchaeota in Hydrothermal Sediment.</title>
        <authorList>
            <person name="Zhou Z."/>
            <person name="Liu Y."/>
            <person name="Xu W."/>
            <person name="Pan J."/>
            <person name="Luo Z.H."/>
            <person name="Li M."/>
        </authorList>
    </citation>
    <scope>NUCLEOTIDE SEQUENCE [LARGE SCALE GENOMIC DNA]</scope>
    <source>
        <strain evidence="10">SpSt-289</strain>
    </source>
</reference>
<dbReference type="InterPro" id="IPR025877">
    <property type="entry name" value="MobA-like_NTP_Trfase"/>
</dbReference>
<dbReference type="GO" id="GO:0046872">
    <property type="term" value="F:metal ion binding"/>
    <property type="evidence" value="ECO:0007669"/>
    <property type="project" value="UniProtKB-KW"/>
</dbReference>
<dbReference type="EMBL" id="DSMG01000106">
    <property type="protein sequence ID" value="HDX31962.1"/>
    <property type="molecule type" value="Genomic_DNA"/>
</dbReference>
<comment type="catalytic activity">
    <reaction evidence="8">
        <text>Mo-molybdopterin + GTP + H(+) = Mo-molybdopterin guanine dinucleotide + diphosphate</text>
        <dbReference type="Rhea" id="RHEA:34243"/>
        <dbReference type="ChEBI" id="CHEBI:15378"/>
        <dbReference type="ChEBI" id="CHEBI:33019"/>
        <dbReference type="ChEBI" id="CHEBI:37565"/>
        <dbReference type="ChEBI" id="CHEBI:71302"/>
        <dbReference type="ChEBI" id="CHEBI:71310"/>
        <dbReference type="EC" id="2.7.7.77"/>
    </reaction>
</comment>
<name>A0A7C1JL50_9CHLR</name>
<evidence type="ECO:0000259" key="9">
    <source>
        <dbReference type="Pfam" id="PF12804"/>
    </source>
</evidence>
<dbReference type="Gene3D" id="3.90.550.10">
    <property type="entry name" value="Spore Coat Polysaccharide Biosynthesis Protein SpsA, Chain A"/>
    <property type="match status" value="1"/>
</dbReference>
<sequence>MQKGANMSNAFTLSSCDLIINAGGESRRMGRPKALLPVPPDGLPLIAHVAKRLSTLPLNRLIVVANDPALKEAARLPPHTHFVPDAYPGTGTLGGIATGLQHVGAWAIVVACDLPFVNPDVFALLARFAAEQDAQSDRWDAVVPVLNGYEEPLHALYHRRCLTAIEARLAQGHRRVISFMGDVRTCYVGEDVLRGVDPQLRSFINVNTPEEWQSALQWLENKLR</sequence>
<feature type="binding site" evidence="8">
    <location>
        <position position="33"/>
    </location>
    <ligand>
        <name>GTP</name>
        <dbReference type="ChEBI" id="CHEBI:37565"/>
    </ligand>
</feature>
<dbReference type="InterPro" id="IPR029044">
    <property type="entry name" value="Nucleotide-diphossugar_trans"/>
</dbReference>
<comment type="caution">
    <text evidence="8">Lacks conserved residue(s) required for the propagation of feature annotation.</text>
</comment>
<comment type="domain">
    <text evidence="8">The N-terminal domain determines nucleotide recognition and specific binding, while the C-terminal domain determines the specific binding to the target protein.</text>
</comment>
<comment type="cofactor">
    <cofactor evidence="8">
        <name>Mg(2+)</name>
        <dbReference type="ChEBI" id="CHEBI:18420"/>
    </cofactor>
</comment>
<keyword evidence="10" id="KW-0548">Nucleotidyltransferase</keyword>
<organism evidence="10">
    <name type="scientific">Caldilinea aerophila</name>
    <dbReference type="NCBI Taxonomy" id="133453"/>
    <lineage>
        <taxon>Bacteria</taxon>
        <taxon>Bacillati</taxon>
        <taxon>Chloroflexota</taxon>
        <taxon>Caldilineae</taxon>
        <taxon>Caldilineales</taxon>
        <taxon>Caldilineaceae</taxon>
        <taxon>Caldilinea</taxon>
    </lineage>
</organism>
<evidence type="ECO:0000256" key="5">
    <source>
        <dbReference type="ARBA" id="ARBA00022842"/>
    </source>
</evidence>
<comment type="function">
    <text evidence="8">Transfers a GMP moiety from GTP to Mo-molybdopterin (Mo-MPT) cofactor (Moco or molybdenum cofactor) to form Mo-molybdopterin guanine dinucleotide (Mo-MGD) cofactor.</text>
</comment>
<feature type="binding site" evidence="8">
    <location>
        <position position="85"/>
    </location>
    <ligand>
        <name>GTP</name>
        <dbReference type="ChEBI" id="CHEBI:37565"/>
    </ligand>
</feature>
<evidence type="ECO:0000313" key="10">
    <source>
        <dbReference type="EMBL" id="HDX31962.1"/>
    </source>
</evidence>
<accession>A0A7C1JL50</accession>
<dbReference type="GO" id="GO:0005525">
    <property type="term" value="F:GTP binding"/>
    <property type="evidence" value="ECO:0007669"/>
    <property type="project" value="UniProtKB-UniRule"/>
</dbReference>
<keyword evidence="2 8" id="KW-0808">Transferase</keyword>
<comment type="caution">
    <text evidence="10">The sequence shown here is derived from an EMBL/GenBank/DDBJ whole genome shotgun (WGS) entry which is preliminary data.</text>
</comment>
<evidence type="ECO:0000256" key="8">
    <source>
        <dbReference type="HAMAP-Rule" id="MF_00316"/>
    </source>
</evidence>
<dbReference type="GO" id="GO:0006777">
    <property type="term" value="P:Mo-molybdopterin cofactor biosynthetic process"/>
    <property type="evidence" value="ECO:0007669"/>
    <property type="project" value="UniProtKB-KW"/>
</dbReference>
<feature type="binding site" evidence="8">
    <location>
        <position position="113"/>
    </location>
    <ligand>
        <name>Mg(2+)</name>
        <dbReference type="ChEBI" id="CHEBI:18420"/>
    </ligand>
</feature>
<evidence type="ECO:0000256" key="4">
    <source>
        <dbReference type="ARBA" id="ARBA00022741"/>
    </source>
</evidence>
<evidence type="ECO:0000256" key="7">
    <source>
        <dbReference type="ARBA" id="ARBA00023150"/>
    </source>
</evidence>
<dbReference type="AlphaFoldDB" id="A0A7C1JL50"/>
<feature type="domain" description="MobA-like NTP transferase" evidence="9">
    <location>
        <begin position="19"/>
        <end position="178"/>
    </location>
</feature>
<dbReference type="HAMAP" id="MF_00316">
    <property type="entry name" value="MobA"/>
    <property type="match status" value="1"/>
</dbReference>
<dbReference type="GO" id="GO:0061603">
    <property type="term" value="F:molybdenum cofactor guanylyltransferase activity"/>
    <property type="evidence" value="ECO:0007669"/>
    <property type="project" value="UniProtKB-EC"/>
</dbReference>
<dbReference type="CDD" id="cd02503">
    <property type="entry name" value="MobA"/>
    <property type="match status" value="1"/>
</dbReference>
<comment type="subcellular location">
    <subcellularLocation>
        <location evidence="8">Cytoplasm</location>
    </subcellularLocation>
</comment>
<dbReference type="PANTHER" id="PTHR19136:SF81">
    <property type="entry name" value="MOLYBDENUM COFACTOR GUANYLYLTRANSFERASE"/>
    <property type="match status" value="1"/>
</dbReference>
<dbReference type="SUPFAM" id="SSF53448">
    <property type="entry name" value="Nucleotide-diphospho-sugar transferases"/>
    <property type="match status" value="1"/>
</dbReference>
<evidence type="ECO:0000256" key="3">
    <source>
        <dbReference type="ARBA" id="ARBA00022723"/>
    </source>
</evidence>
<protein>
    <recommendedName>
        <fullName evidence="8">Probable molybdenum cofactor guanylyltransferase</fullName>
        <shortName evidence="8">MoCo guanylyltransferase</shortName>
        <ecNumber evidence="8">2.7.7.77</ecNumber>
    </recommendedName>
    <alternativeName>
        <fullName evidence="8">GTP:molybdopterin guanylyltransferase</fullName>
    </alternativeName>
    <alternativeName>
        <fullName evidence="8">Mo-MPT guanylyltransferase</fullName>
    </alternativeName>
    <alternativeName>
        <fullName evidence="8">Molybdopterin guanylyltransferase</fullName>
    </alternativeName>
    <alternativeName>
        <fullName evidence="8">Molybdopterin-guanine dinucleotide synthase</fullName>
        <shortName evidence="8">MGD synthase</shortName>
    </alternativeName>
</protein>
<proteinExistence type="inferred from homology"/>